<evidence type="ECO:0000313" key="2">
    <source>
        <dbReference type="Proteomes" id="UP000265520"/>
    </source>
</evidence>
<sequence>MVVVVVFCCHSGWRLLKVNWFVVDVWLEVMIRDEIGSYEAQTLTRTPRHDTDTATPLT</sequence>
<evidence type="ECO:0000313" key="1">
    <source>
        <dbReference type="EMBL" id="MCI30903.1"/>
    </source>
</evidence>
<organism evidence="1 2">
    <name type="scientific">Trifolium medium</name>
    <dbReference type="NCBI Taxonomy" id="97028"/>
    <lineage>
        <taxon>Eukaryota</taxon>
        <taxon>Viridiplantae</taxon>
        <taxon>Streptophyta</taxon>
        <taxon>Embryophyta</taxon>
        <taxon>Tracheophyta</taxon>
        <taxon>Spermatophyta</taxon>
        <taxon>Magnoliopsida</taxon>
        <taxon>eudicotyledons</taxon>
        <taxon>Gunneridae</taxon>
        <taxon>Pentapetalae</taxon>
        <taxon>rosids</taxon>
        <taxon>fabids</taxon>
        <taxon>Fabales</taxon>
        <taxon>Fabaceae</taxon>
        <taxon>Papilionoideae</taxon>
        <taxon>50 kb inversion clade</taxon>
        <taxon>NPAAA clade</taxon>
        <taxon>Hologalegina</taxon>
        <taxon>IRL clade</taxon>
        <taxon>Trifolieae</taxon>
        <taxon>Trifolium</taxon>
    </lineage>
</organism>
<dbReference type="AlphaFoldDB" id="A0A392R2W8"/>
<protein>
    <submittedName>
        <fullName evidence="1">Uncharacterized protein</fullName>
    </submittedName>
</protein>
<reference evidence="1 2" key="1">
    <citation type="journal article" date="2018" name="Front. Plant Sci.">
        <title>Red Clover (Trifolium pratense) and Zigzag Clover (T. medium) - A Picture of Genomic Similarities and Differences.</title>
        <authorList>
            <person name="Dluhosova J."/>
            <person name="Istvanek J."/>
            <person name="Nedelnik J."/>
            <person name="Repkova J."/>
        </authorList>
    </citation>
    <scope>NUCLEOTIDE SEQUENCE [LARGE SCALE GENOMIC DNA]</scope>
    <source>
        <strain evidence="2">cv. 10/8</strain>
        <tissue evidence="1">Leaf</tissue>
    </source>
</reference>
<proteinExistence type="predicted"/>
<comment type="caution">
    <text evidence="1">The sequence shown here is derived from an EMBL/GenBank/DDBJ whole genome shotgun (WGS) entry which is preliminary data.</text>
</comment>
<dbReference type="EMBL" id="LXQA010183014">
    <property type="protein sequence ID" value="MCI30903.1"/>
    <property type="molecule type" value="Genomic_DNA"/>
</dbReference>
<name>A0A392R2W8_9FABA</name>
<dbReference type="Proteomes" id="UP000265520">
    <property type="component" value="Unassembled WGS sequence"/>
</dbReference>
<keyword evidence="2" id="KW-1185">Reference proteome</keyword>
<accession>A0A392R2W8</accession>